<organism evidence="2 3">
    <name type="scientific">Vespula vulgaris</name>
    <name type="common">Yellow jacket</name>
    <name type="synonym">Wasp</name>
    <dbReference type="NCBI Taxonomy" id="7454"/>
    <lineage>
        <taxon>Eukaryota</taxon>
        <taxon>Metazoa</taxon>
        <taxon>Ecdysozoa</taxon>
        <taxon>Arthropoda</taxon>
        <taxon>Hexapoda</taxon>
        <taxon>Insecta</taxon>
        <taxon>Pterygota</taxon>
        <taxon>Neoptera</taxon>
        <taxon>Endopterygota</taxon>
        <taxon>Hymenoptera</taxon>
        <taxon>Apocrita</taxon>
        <taxon>Aculeata</taxon>
        <taxon>Vespoidea</taxon>
        <taxon>Vespidae</taxon>
        <taxon>Vespinae</taxon>
        <taxon>Vespula</taxon>
    </lineage>
</organism>
<evidence type="ECO:0000313" key="3">
    <source>
        <dbReference type="Proteomes" id="UP000614350"/>
    </source>
</evidence>
<evidence type="ECO:0000313" key="2">
    <source>
        <dbReference type="EMBL" id="KAF7388769.1"/>
    </source>
</evidence>
<dbReference type="Proteomes" id="UP000614350">
    <property type="component" value="Unassembled WGS sequence"/>
</dbReference>
<proteinExistence type="predicted"/>
<sequence length="103" mass="11451">MGPNGGEGISAAVAKVLQGYDWTLVPVATKLRELLHNRSGNYFMGAYVFYHSLYIFLSKSSTDSLQCLHNTVPVQGHQTKKTISHSSIVSIKLEQERKGKEKK</sequence>
<dbReference type="EMBL" id="JACSEA010000011">
    <property type="protein sequence ID" value="KAF7388769.1"/>
    <property type="molecule type" value="Genomic_DNA"/>
</dbReference>
<dbReference type="Pfam" id="PF12444">
    <property type="entry name" value="Sox_N"/>
    <property type="match status" value="1"/>
</dbReference>
<dbReference type="InterPro" id="IPR022151">
    <property type="entry name" value="Sox_N"/>
</dbReference>
<dbReference type="AlphaFoldDB" id="A0A834JKQ1"/>
<gene>
    <name evidence="2" type="ORF">HZH66_009906</name>
</gene>
<feature type="domain" description="Sox developmental protein N-terminal" evidence="1">
    <location>
        <begin position="8"/>
        <end position="28"/>
    </location>
</feature>
<accession>A0A834JKQ1</accession>
<name>A0A834JKQ1_VESVU</name>
<evidence type="ECO:0000259" key="1">
    <source>
        <dbReference type="Pfam" id="PF12444"/>
    </source>
</evidence>
<reference evidence="2" key="1">
    <citation type="journal article" date="2020" name="G3 (Bethesda)">
        <title>High-Quality Assemblies for Three Invasive Social Wasps from the &lt;i&gt;Vespula&lt;/i&gt; Genus.</title>
        <authorList>
            <person name="Harrop T.W.R."/>
            <person name="Guhlin J."/>
            <person name="McLaughlin G.M."/>
            <person name="Permina E."/>
            <person name="Stockwell P."/>
            <person name="Gilligan J."/>
            <person name="Le Lec M.F."/>
            <person name="Gruber M.A.M."/>
            <person name="Quinn O."/>
            <person name="Lovegrove M."/>
            <person name="Duncan E.J."/>
            <person name="Remnant E.J."/>
            <person name="Van Eeckhoven J."/>
            <person name="Graham B."/>
            <person name="Knapp R.A."/>
            <person name="Langford K.W."/>
            <person name="Kronenberg Z."/>
            <person name="Press M.O."/>
            <person name="Eacker S.M."/>
            <person name="Wilson-Rankin E.E."/>
            <person name="Purcell J."/>
            <person name="Lester P.J."/>
            <person name="Dearden P.K."/>
        </authorList>
    </citation>
    <scope>NUCLEOTIDE SEQUENCE</scope>
    <source>
        <strain evidence="2">Marl-1</strain>
    </source>
</reference>
<protein>
    <recommendedName>
        <fullName evidence="1">Sox developmental protein N-terminal domain-containing protein</fullName>
    </recommendedName>
</protein>
<keyword evidence="3" id="KW-1185">Reference proteome</keyword>
<comment type="caution">
    <text evidence="2">The sequence shown here is derived from an EMBL/GenBank/DDBJ whole genome shotgun (WGS) entry which is preliminary data.</text>
</comment>